<name>A0ABY7G6Z3_MYAAR</name>
<evidence type="ECO:0000313" key="2">
    <source>
        <dbReference type="Proteomes" id="UP001164746"/>
    </source>
</evidence>
<dbReference type="EMBL" id="CP111027">
    <property type="protein sequence ID" value="WAR28973.1"/>
    <property type="molecule type" value="Genomic_DNA"/>
</dbReference>
<dbReference type="Proteomes" id="UP001164746">
    <property type="component" value="Chromosome 16"/>
</dbReference>
<evidence type="ECO:0000313" key="1">
    <source>
        <dbReference type="EMBL" id="WAR28973.1"/>
    </source>
</evidence>
<sequence>MKYKLPRGFPAVLLFVDRNMRRITFQFCKALCKKPQKAFYQNLGQCPFCLLNNLAKLSIMHEFTEFCSNEYLPFVRLKFTKCCDYMDLGKNVMVTVEIKDNINTIKLGFDQLLET</sequence>
<protein>
    <submittedName>
        <fullName evidence="1">Uncharacterized protein</fullName>
    </submittedName>
</protein>
<organism evidence="1 2">
    <name type="scientific">Mya arenaria</name>
    <name type="common">Soft-shell clam</name>
    <dbReference type="NCBI Taxonomy" id="6604"/>
    <lineage>
        <taxon>Eukaryota</taxon>
        <taxon>Metazoa</taxon>
        <taxon>Spiralia</taxon>
        <taxon>Lophotrochozoa</taxon>
        <taxon>Mollusca</taxon>
        <taxon>Bivalvia</taxon>
        <taxon>Autobranchia</taxon>
        <taxon>Heteroconchia</taxon>
        <taxon>Euheterodonta</taxon>
        <taxon>Imparidentia</taxon>
        <taxon>Neoheterodontei</taxon>
        <taxon>Myida</taxon>
        <taxon>Myoidea</taxon>
        <taxon>Myidae</taxon>
        <taxon>Mya</taxon>
    </lineage>
</organism>
<proteinExistence type="predicted"/>
<accession>A0ABY7G6Z3</accession>
<gene>
    <name evidence="1" type="ORF">MAR_002541</name>
</gene>
<reference evidence="1" key="1">
    <citation type="submission" date="2022-11" db="EMBL/GenBank/DDBJ databases">
        <title>Centuries of genome instability and evolution in soft-shell clam transmissible cancer (bioRxiv).</title>
        <authorList>
            <person name="Hart S.F.M."/>
            <person name="Yonemitsu M.A."/>
            <person name="Giersch R.M."/>
            <person name="Beal B.F."/>
            <person name="Arriagada G."/>
            <person name="Davis B.W."/>
            <person name="Ostrander E.A."/>
            <person name="Goff S.P."/>
            <person name="Metzger M.J."/>
        </authorList>
    </citation>
    <scope>NUCLEOTIDE SEQUENCE</scope>
    <source>
        <strain evidence="1">MELC-2E11</strain>
        <tissue evidence="1">Siphon/mantle</tissue>
    </source>
</reference>
<keyword evidence="2" id="KW-1185">Reference proteome</keyword>